<proteinExistence type="predicted"/>
<dbReference type="PANTHER" id="PTHR35394:SF5">
    <property type="entry name" value="DUF3176 DOMAIN-CONTAINING PROTEIN"/>
    <property type="match status" value="1"/>
</dbReference>
<dbReference type="Pfam" id="PF11374">
    <property type="entry name" value="DUF3176"/>
    <property type="match status" value="1"/>
</dbReference>
<feature type="transmembrane region" description="Helical" evidence="1">
    <location>
        <begin position="51"/>
        <end position="72"/>
    </location>
</feature>
<feature type="transmembrane region" description="Helical" evidence="1">
    <location>
        <begin position="315"/>
        <end position="334"/>
    </location>
</feature>
<feature type="transmembrane region" description="Helical" evidence="1">
    <location>
        <begin position="414"/>
        <end position="436"/>
    </location>
</feature>
<keyword evidence="1" id="KW-1133">Transmembrane helix</keyword>
<dbReference type="InterPro" id="IPR021514">
    <property type="entry name" value="DUF3176"/>
</dbReference>
<evidence type="ECO:0000313" key="3">
    <source>
        <dbReference type="Proteomes" id="UP001310594"/>
    </source>
</evidence>
<comment type="caution">
    <text evidence="2">The sequence shown here is derived from an EMBL/GenBank/DDBJ whole genome shotgun (WGS) entry which is preliminary data.</text>
</comment>
<gene>
    <name evidence="2" type="ORF">LTR97_008289</name>
</gene>
<name>A0AAN8A1P9_9PEZI</name>
<evidence type="ECO:0000313" key="2">
    <source>
        <dbReference type="EMBL" id="KAK5695869.1"/>
    </source>
</evidence>
<dbReference type="AlphaFoldDB" id="A0AAN8A1P9"/>
<keyword evidence="1" id="KW-0812">Transmembrane</keyword>
<keyword evidence="1" id="KW-0472">Membrane</keyword>
<reference evidence="2" key="1">
    <citation type="submission" date="2023-08" db="EMBL/GenBank/DDBJ databases">
        <title>Black Yeasts Isolated from many extreme environments.</title>
        <authorList>
            <person name="Coleine C."/>
            <person name="Stajich J.E."/>
            <person name="Selbmann L."/>
        </authorList>
    </citation>
    <scope>NUCLEOTIDE SEQUENCE</scope>
    <source>
        <strain evidence="2">CCFEE 5810</strain>
    </source>
</reference>
<organism evidence="2 3">
    <name type="scientific">Elasticomyces elasticus</name>
    <dbReference type="NCBI Taxonomy" id="574655"/>
    <lineage>
        <taxon>Eukaryota</taxon>
        <taxon>Fungi</taxon>
        <taxon>Dikarya</taxon>
        <taxon>Ascomycota</taxon>
        <taxon>Pezizomycotina</taxon>
        <taxon>Dothideomycetes</taxon>
        <taxon>Dothideomycetidae</taxon>
        <taxon>Mycosphaerellales</taxon>
        <taxon>Teratosphaeriaceae</taxon>
        <taxon>Elasticomyces</taxon>
    </lineage>
</organism>
<dbReference type="PANTHER" id="PTHR35394">
    <property type="entry name" value="DUF3176 DOMAIN-CONTAINING PROTEIN"/>
    <property type="match status" value="1"/>
</dbReference>
<protein>
    <submittedName>
        <fullName evidence="2">Uncharacterized protein</fullName>
    </submittedName>
</protein>
<evidence type="ECO:0000256" key="1">
    <source>
        <dbReference type="SAM" id="Phobius"/>
    </source>
</evidence>
<accession>A0AAN8A1P9</accession>
<dbReference type="Proteomes" id="UP001310594">
    <property type="component" value="Unassembled WGS sequence"/>
</dbReference>
<sequence length="499" mass="54858">MYALASCLGQLKWLWFRRRVAYLIWLDRFSQASTAVGAVQLLFHLVYGGLWRSWACLGALGILGLLGTGLFVQNIVAQSTMTTISGGSAQIRVSRYYNLSYDGEHFGEETPVANMIASVTNGFAQPFVDLGSPMVPGELMRGAYECETSNCSMGLYSSLSVCPVCKDISHKIQTSDDFATLPDGSLSLSTNGLFNITSDTHYPDPTVLSPAEIGPLIVHYRAMAWGNGNITPIAVECVAYWCISTYQGNVVSNSLEEKVLYTHTDNTTSARTSYRQTSDIIIRQEQCWLSNKLYIDQQICAFVVVAKAQRAIQNFLAVGVLGSPAFLSGWQVWFGNSTRSKTTSVAAQILGDPCSIVDGDLSLCNKPLYAGLEAAFTNMTTFMTQAVRIGISNDAFNIAHGNASTTAYVFEIRWAWIAYPASTLLIVTAVVAGTVLQSRGEKSWKLSILPAVYHGIRDLNDEDYKRLVTPAQMRYEAETMSVKLDLWGEGLLWRTVKDR</sequence>
<dbReference type="EMBL" id="JAVRQU010000013">
    <property type="protein sequence ID" value="KAK5695869.1"/>
    <property type="molecule type" value="Genomic_DNA"/>
</dbReference>